<keyword evidence="2" id="KW-1185">Reference proteome</keyword>
<evidence type="ECO:0000313" key="1">
    <source>
        <dbReference type="EMBL" id="AUB36878.1"/>
    </source>
</evidence>
<sequence>MDEMRQRYEDYRLSGLTEEQWTESLRASGKMLSVICEEFTTWTDNIVEPMPDDCEDEKWKPDPDFVGKWFRCAMTESLDILPRIHFVKFGGFQDQTATAVLDRLTSPNLTIDAPTV</sequence>
<keyword evidence="1" id="KW-0378">Hydrolase</keyword>
<keyword evidence="1" id="KW-0067">ATP-binding</keyword>
<keyword evidence="1" id="KW-0347">Helicase</keyword>
<organism evidence="1 2">
    <name type="scientific">Nostoc flagelliforme CCNUN1</name>
    <dbReference type="NCBI Taxonomy" id="2038116"/>
    <lineage>
        <taxon>Bacteria</taxon>
        <taxon>Bacillati</taxon>
        <taxon>Cyanobacteriota</taxon>
        <taxon>Cyanophyceae</taxon>
        <taxon>Nostocales</taxon>
        <taxon>Nostocaceae</taxon>
        <taxon>Nostoc</taxon>
    </lineage>
</organism>
<protein>
    <submittedName>
        <fullName evidence="1">Archaeal DNA helicase HerA or a related bacterial ATPase, containings HAS-barrel and ATPase domains</fullName>
    </submittedName>
</protein>
<dbReference type="Proteomes" id="UP000232003">
    <property type="component" value="Chromosome"/>
</dbReference>
<gene>
    <name evidence="1" type="ORF">COO91_02805</name>
</gene>
<accession>A0A2K8SN99</accession>
<evidence type="ECO:0000313" key="2">
    <source>
        <dbReference type="Proteomes" id="UP000232003"/>
    </source>
</evidence>
<reference evidence="1 2" key="1">
    <citation type="submission" date="2017-11" db="EMBL/GenBank/DDBJ databases">
        <title>Complete genome of a free-living desiccation-tolerant cyanobacterium and its photosynthetic adaptation to extreme terrestrial habitat.</title>
        <authorList>
            <person name="Shang J."/>
        </authorList>
    </citation>
    <scope>NUCLEOTIDE SEQUENCE [LARGE SCALE GENOMIC DNA]</scope>
    <source>
        <strain evidence="1 2">CCNUN1</strain>
    </source>
</reference>
<keyword evidence="1" id="KW-0547">Nucleotide-binding</keyword>
<dbReference type="EMBL" id="CP024785">
    <property type="protein sequence ID" value="AUB36878.1"/>
    <property type="molecule type" value="Genomic_DNA"/>
</dbReference>
<dbReference type="KEGG" id="nfl:COO91_02805"/>
<name>A0A2K8SN99_9NOSO</name>
<dbReference type="AlphaFoldDB" id="A0A2K8SN99"/>
<dbReference type="GO" id="GO:0004386">
    <property type="term" value="F:helicase activity"/>
    <property type="evidence" value="ECO:0007669"/>
    <property type="project" value="UniProtKB-KW"/>
</dbReference>
<proteinExistence type="predicted"/>